<name>A0ACC1T7K9_9APHY</name>
<reference evidence="1" key="1">
    <citation type="submission" date="2022-07" db="EMBL/GenBank/DDBJ databases">
        <title>Genome Sequence of Phlebia brevispora.</title>
        <authorList>
            <person name="Buettner E."/>
        </authorList>
    </citation>
    <scope>NUCLEOTIDE SEQUENCE</scope>
    <source>
        <strain evidence="1">MPL23</strain>
    </source>
</reference>
<proteinExistence type="predicted"/>
<dbReference type="Proteomes" id="UP001148662">
    <property type="component" value="Unassembled WGS sequence"/>
</dbReference>
<evidence type="ECO:0000313" key="1">
    <source>
        <dbReference type="EMBL" id="KAJ3555099.1"/>
    </source>
</evidence>
<organism evidence="1 2">
    <name type="scientific">Phlebia brevispora</name>
    <dbReference type="NCBI Taxonomy" id="194682"/>
    <lineage>
        <taxon>Eukaryota</taxon>
        <taxon>Fungi</taxon>
        <taxon>Dikarya</taxon>
        <taxon>Basidiomycota</taxon>
        <taxon>Agaricomycotina</taxon>
        <taxon>Agaricomycetes</taxon>
        <taxon>Polyporales</taxon>
        <taxon>Meruliaceae</taxon>
        <taxon>Phlebia</taxon>
    </lineage>
</organism>
<sequence>MKFLLISLATTLAFSSSVLSVAVWGQCGGIGFTGSTVCDAGTTCIELNAYYSQCQPSTATSAPNTIQSSTTTSTAPSSSVCSGTRTKFEFFGVNESGAEFGNTNIPGVLGTDYTWPSPSSIDFFVGNGFNTFRIPFLMERLSPPAQGLTGSFDATYLSGLKTIVSYITGKGAYAVVDREYSSPLVPPSYIKGAVLNPPLAHNFMIYNGATISNTTQFQTWWTNLASQFKTDSHVIFDVMNEPHDIPAQTVFNLMQAAVNGIRASGATSQLILVEGTSYTGAWTWTTSSGNSAVFGAIKDPNNNIAIEMHQYLDSDGSGTSATCVSSDIGASRLQDATQWLQANNLKGFLGEIGAGSNAVCITAVQGALCEMQQSGVWLGALWWAAGPWWGTYFQSIEPPSGAAIAQILPQALEPFL</sequence>
<dbReference type="EMBL" id="JANHOG010000365">
    <property type="protein sequence ID" value="KAJ3555099.1"/>
    <property type="molecule type" value="Genomic_DNA"/>
</dbReference>
<comment type="caution">
    <text evidence="1">The sequence shown here is derived from an EMBL/GenBank/DDBJ whole genome shotgun (WGS) entry which is preliminary data.</text>
</comment>
<evidence type="ECO:0000313" key="2">
    <source>
        <dbReference type="Proteomes" id="UP001148662"/>
    </source>
</evidence>
<keyword evidence="2" id="KW-1185">Reference proteome</keyword>
<gene>
    <name evidence="1" type="ORF">NM688_g2764</name>
</gene>
<protein>
    <submittedName>
        <fullName evidence="1">Uncharacterized protein</fullName>
    </submittedName>
</protein>
<accession>A0ACC1T7K9</accession>